<reference evidence="1" key="1">
    <citation type="journal article" date="2021" name="Vet Sci">
        <title>O-Serogroups and Pathovirotypes of Escherichia coli Isolated from Post-Weaning Piglets Showing Diarrhoea and/or Oedema in South Korea.</title>
        <authorList>
            <person name="Byun J.W."/>
            <person name="Moon B.Y."/>
            <person name="Do K.H."/>
            <person name="Lee K."/>
            <person name="Lee H.Y."/>
            <person name="Kim W.I."/>
            <person name="So B."/>
            <person name="Lee W.K."/>
        </authorList>
    </citation>
    <scope>NUCLEOTIDE SEQUENCE</scope>
    <source>
        <strain evidence="1">84/14</strain>
    </source>
</reference>
<feature type="non-terminal residue" evidence="1">
    <location>
        <position position="1"/>
    </location>
</feature>
<dbReference type="RefSeq" id="WP_267991850.1">
    <property type="nucleotide sequence ID" value="NZ_JAPQFC010000163.1"/>
</dbReference>
<gene>
    <name evidence="1" type="ORF">OYG11_11240</name>
</gene>
<evidence type="ECO:0000313" key="2">
    <source>
        <dbReference type="Proteomes" id="UP001077788"/>
    </source>
</evidence>
<name>A0A9Q4HAE9_ACTPL</name>
<reference evidence="1" key="2">
    <citation type="submission" date="2022-12" db="EMBL/GenBank/DDBJ databases">
        <authorList>
            <person name="Kardos G."/>
            <person name="Sarkozi R."/>
            <person name="Laczko L."/>
            <person name="Marton S."/>
            <person name="Makrai L."/>
            <person name="Banyai K."/>
            <person name="Fodor L."/>
        </authorList>
    </citation>
    <scope>NUCLEOTIDE SEQUENCE</scope>
    <source>
        <strain evidence="1">84/14</strain>
    </source>
</reference>
<evidence type="ECO:0000313" key="1">
    <source>
        <dbReference type="EMBL" id="MCY6524776.1"/>
    </source>
</evidence>
<dbReference type="AlphaFoldDB" id="A0A9Q4HAE9"/>
<accession>A0A9Q4HAE9</accession>
<proteinExistence type="predicted"/>
<dbReference type="EMBL" id="JAPQFC010000163">
    <property type="protein sequence ID" value="MCY6524776.1"/>
    <property type="molecule type" value="Genomic_DNA"/>
</dbReference>
<sequence length="69" mass="7984">IIVICDTAIRDLAIAQSSNLAIAQHDEIAIMRYNEMRYCDADRRNIPSQIFLAQYSRKLFHKPRTGYAL</sequence>
<dbReference type="Proteomes" id="UP001077788">
    <property type="component" value="Unassembled WGS sequence"/>
</dbReference>
<protein>
    <submittedName>
        <fullName evidence="1">Uncharacterized protein</fullName>
    </submittedName>
</protein>
<comment type="caution">
    <text evidence="1">The sequence shown here is derived from an EMBL/GenBank/DDBJ whole genome shotgun (WGS) entry which is preliminary data.</text>
</comment>
<organism evidence="1 2">
    <name type="scientific">Actinobacillus pleuropneumoniae</name>
    <name type="common">Haemophilus pleuropneumoniae</name>
    <dbReference type="NCBI Taxonomy" id="715"/>
    <lineage>
        <taxon>Bacteria</taxon>
        <taxon>Pseudomonadati</taxon>
        <taxon>Pseudomonadota</taxon>
        <taxon>Gammaproteobacteria</taxon>
        <taxon>Pasteurellales</taxon>
        <taxon>Pasteurellaceae</taxon>
        <taxon>Actinobacillus</taxon>
    </lineage>
</organism>